<evidence type="ECO:0000313" key="9">
    <source>
        <dbReference type="EMBL" id="MDX5894858.1"/>
    </source>
</evidence>
<organism evidence="8 10">
    <name type="scientific">Rubrobacter radiotolerans</name>
    <name type="common">Arthrobacter radiotolerans</name>
    <dbReference type="NCBI Taxonomy" id="42256"/>
    <lineage>
        <taxon>Bacteria</taxon>
        <taxon>Bacillati</taxon>
        <taxon>Actinomycetota</taxon>
        <taxon>Rubrobacteria</taxon>
        <taxon>Rubrobacterales</taxon>
        <taxon>Rubrobacteraceae</taxon>
        <taxon>Rubrobacter</taxon>
    </lineage>
</organism>
<evidence type="ECO:0000259" key="7">
    <source>
        <dbReference type="PROSITE" id="PS51935"/>
    </source>
</evidence>
<evidence type="ECO:0000256" key="6">
    <source>
        <dbReference type="SAM" id="SignalP"/>
    </source>
</evidence>
<evidence type="ECO:0000256" key="1">
    <source>
        <dbReference type="ARBA" id="ARBA00007074"/>
    </source>
</evidence>
<gene>
    <name evidence="8" type="ORF">RradSPS_2172</name>
    <name evidence="9" type="ORF">SIL72_12590</name>
</gene>
<dbReference type="PANTHER" id="PTHR47359">
    <property type="entry name" value="PEPTIDOGLYCAN DL-ENDOPEPTIDASE CWLO"/>
    <property type="match status" value="1"/>
</dbReference>
<evidence type="ECO:0000256" key="4">
    <source>
        <dbReference type="ARBA" id="ARBA00022807"/>
    </source>
</evidence>
<dbReference type="GO" id="GO:0008234">
    <property type="term" value="F:cysteine-type peptidase activity"/>
    <property type="evidence" value="ECO:0007669"/>
    <property type="project" value="UniProtKB-KW"/>
</dbReference>
<evidence type="ECO:0000313" key="8">
    <source>
        <dbReference type="EMBL" id="AHY47455.1"/>
    </source>
</evidence>
<dbReference type="GO" id="GO:0006508">
    <property type="term" value="P:proteolysis"/>
    <property type="evidence" value="ECO:0007669"/>
    <property type="project" value="UniProtKB-KW"/>
</dbReference>
<dbReference type="EMBL" id="CP007514">
    <property type="protein sequence ID" value="AHY47455.1"/>
    <property type="molecule type" value="Genomic_DNA"/>
</dbReference>
<dbReference type="Proteomes" id="UP001281130">
    <property type="component" value="Unassembled WGS sequence"/>
</dbReference>
<dbReference type="STRING" id="42256.RradSPS_2172"/>
<dbReference type="InterPro" id="IPR038765">
    <property type="entry name" value="Papain-like_cys_pep_sf"/>
</dbReference>
<keyword evidence="2" id="KW-0645">Protease</keyword>
<protein>
    <submittedName>
        <fullName evidence="8 9">NlpC/P60 family</fullName>
    </submittedName>
</protein>
<reference evidence="8 10" key="1">
    <citation type="submission" date="2014-03" db="EMBL/GenBank/DDBJ databases">
        <title>Complete genome sequence of the Radio-Resistant Rubrobacter radiotolerans RSPS-4.</title>
        <authorList>
            <person name="Egas C.C."/>
            <person name="Barroso C.C."/>
            <person name="Froufe H.J.C."/>
            <person name="Pacheco J.J."/>
            <person name="Albuquerque L.L."/>
            <person name="da Costa M.M.S."/>
        </authorList>
    </citation>
    <scope>NUCLEOTIDE SEQUENCE [LARGE SCALE GENOMIC DNA]</scope>
    <source>
        <strain evidence="8 10">RSPS-4</strain>
    </source>
</reference>
<feature type="signal peptide" evidence="6">
    <location>
        <begin position="1"/>
        <end position="31"/>
    </location>
</feature>
<reference evidence="9" key="2">
    <citation type="submission" date="2023-11" db="EMBL/GenBank/DDBJ databases">
        <title>MicrobeMod: A computational toolkit for identifying prokaryotic methylation and restriction-modification with nanopore sequencing.</title>
        <authorList>
            <person name="Crits-Christoph A."/>
            <person name="Kang S.C."/>
            <person name="Lee H."/>
            <person name="Ostrov N."/>
        </authorList>
    </citation>
    <scope>NUCLEOTIDE SEQUENCE</scope>
    <source>
        <strain evidence="9">ATCC 51242</strain>
    </source>
</reference>
<dbReference type="Proteomes" id="UP000025229">
    <property type="component" value="Chromosome"/>
</dbReference>
<dbReference type="CDD" id="cd14488">
    <property type="entry name" value="CBM6-CBM35-CBM36_like_2"/>
    <property type="match status" value="1"/>
</dbReference>
<evidence type="ECO:0000313" key="10">
    <source>
        <dbReference type="Proteomes" id="UP000025229"/>
    </source>
</evidence>
<feature type="compositionally biased region" description="Gly residues" evidence="5">
    <location>
        <begin position="177"/>
        <end position="189"/>
    </location>
</feature>
<dbReference type="eggNOG" id="COG0791">
    <property type="taxonomic scope" value="Bacteria"/>
</dbReference>
<evidence type="ECO:0000256" key="2">
    <source>
        <dbReference type="ARBA" id="ARBA00022670"/>
    </source>
</evidence>
<dbReference type="EMBL" id="JAWXXX010000001">
    <property type="protein sequence ID" value="MDX5894858.1"/>
    <property type="molecule type" value="Genomic_DNA"/>
</dbReference>
<keyword evidence="6" id="KW-0732">Signal</keyword>
<feature type="chain" id="PRO_5001527431" evidence="6">
    <location>
        <begin position="32"/>
        <end position="318"/>
    </location>
</feature>
<proteinExistence type="inferred from homology"/>
<feature type="region of interest" description="Disordered" evidence="5">
    <location>
        <begin position="172"/>
        <end position="192"/>
    </location>
</feature>
<dbReference type="PANTHER" id="PTHR47359:SF3">
    <property type="entry name" value="NLP_P60 DOMAIN-CONTAINING PROTEIN-RELATED"/>
    <property type="match status" value="1"/>
</dbReference>
<sequence>MKRLARLGLAGTFAAFAALAVVMFTGSGAQAADPYSQVVDNSTQGRFTASGWKLSSYSTARYGPDYRYIEPNTVQKPAVYKMNVPRTGQYTVLVRFPSNAGYNAKTRYVVLTESGAQRKIVNQQKNGGKWVKLGVYRLTAGDKPVVRVAPASGAAGYIIADAVRIVEGDFTPNTGTSTGGTGSAGGTTSGGTTTALSGADVIREAKTWLGVPYSYGGTTRSGVDCSGLTQAVYRNLGIAIPRTAADQYNSGPGQQVSTSDRQRGYLIFGNAGGQGIQHVGILVGNGNMIHAPVPGTVVREEAVGSWYNVLGVKKILPA</sequence>
<dbReference type="InterPro" id="IPR051794">
    <property type="entry name" value="PG_Endopeptidase_C40"/>
</dbReference>
<dbReference type="InterPro" id="IPR000064">
    <property type="entry name" value="NLP_P60_dom"/>
</dbReference>
<evidence type="ECO:0000256" key="5">
    <source>
        <dbReference type="SAM" id="MobiDB-lite"/>
    </source>
</evidence>
<dbReference type="Gene3D" id="3.90.1720.10">
    <property type="entry name" value="endopeptidase domain like (from Nostoc punctiforme)"/>
    <property type="match status" value="1"/>
</dbReference>
<dbReference type="SUPFAM" id="SSF54001">
    <property type="entry name" value="Cysteine proteinases"/>
    <property type="match status" value="1"/>
</dbReference>
<feature type="domain" description="NlpC/P60" evidence="7">
    <location>
        <begin position="195"/>
        <end position="318"/>
    </location>
</feature>
<name>A0A023X630_RUBRA</name>
<dbReference type="RefSeq" id="WP_051589716.1">
    <property type="nucleotide sequence ID" value="NZ_CP007514.1"/>
</dbReference>
<dbReference type="PROSITE" id="PS51935">
    <property type="entry name" value="NLPC_P60"/>
    <property type="match status" value="1"/>
</dbReference>
<dbReference type="InterPro" id="IPR033803">
    <property type="entry name" value="CBD-like_Golvesin-Xly"/>
</dbReference>
<keyword evidence="3" id="KW-0378">Hydrolase</keyword>
<keyword evidence="4" id="KW-0788">Thiol protease</keyword>
<dbReference type="KEGG" id="rrd:RradSPS_2172"/>
<accession>A0A023X630</accession>
<dbReference type="Pfam" id="PF25275">
    <property type="entry name" value="Golvesin_C"/>
    <property type="match status" value="1"/>
</dbReference>
<evidence type="ECO:0000256" key="3">
    <source>
        <dbReference type="ARBA" id="ARBA00022801"/>
    </source>
</evidence>
<dbReference type="Pfam" id="PF00877">
    <property type="entry name" value="NLPC_P60"/>
    <property type="match status" value="1"/>
</dbReference>
<keyword evidence="10" id="KW-1185">Reference proteome</keyword>
<dbReference type="Gene3D" id="2.60.120.260">
    <property type="entry name" value="Galactose-binding domain-like"/>
    <property type="match status" value="1"/>
</dbReference>
<dbReference type="OrthoDB" id="5496837at2"/>
<comment type="similarity">
    <text evidence="1">Belongs to the peptidase C40 family.</text>
</comment>
<dbReference type="AlphaFoldDB" id="A0A023X630"/>
<dbReference type="HOGENOM" id="CLU_927144_0_0_11"/>